<keyword evidence="3 14" id="KW-0813">Transport</keyword>
<feature type="region of interest" description="Disordered" evidence="15">
    <location>
        <begin position="1"/>
        <end position="22"/>
    </location>
</feature>
<gene>
    <name evidence="17" type="primary">soxA_4</name>
    <name evidence="17" type="ORF">OPKNFCMD_4280</name>
</gene>
<reference evidence="17" key="1">
    <citation type="journal article" date="2021" name="Front. Microbiol.">
        <title>Comprehensive Comparative Genomics and Phenotyping of Methylobacterium Species.</title>
        <authorList>
            <person name="Alessa O."/>
            <person name="Ogura Y."/>
            <person name="Fujitani Y."/>
            <person name="Takami H."/>
            <person name="Hayashi T."/>
            <person name="Sahin N."/>
            <person name="Tani A."/>
        </authorList>
    </citation>
    <scope>NUCLEOTIDE SEQUENCE</scope>
    <source>
        <strain evidence="17">KCTC 52305</strain>
    </source>
</reference>
<dbReference type="PROSITE" id="PS51007">
    <property type="entry name" value="CYTC"/>
    <property type="match status" value="1"/>
</dbReference>
<keyword evidence="5 14" id="KW-0808">Transferase</keyword>
<keyword evidence="9 14" id="KW-0249">Electron transport</keyword>
<keyword evidence="18" id="KW-1185">Reference proteome</keyword>
<comment type="catalytic activity">
    <reaction evidence="12 14">
        <text>L-cysteinyl-[SoxY protein] + thiosulfate + 2 Fe(III)-[cytochrome c] = S-sulfosulfanyl-L-cysteinyl-[SoxY protein] + 2 Fe(II)-[cytochrome c] + 2 H(+)</text>
        <dbReference type="Rhea" id="RHEA:56720"/>
        <dbReference type="Rhea" id="RHEA-COMP:10350"/>
        <dbReference type="Rhea" id="RHEA-COMP:14328"/>
        <dbReference type="Rhea" id="RHEA-COMP:14399"/>
        <dbReference type="Rhea" id="RHEA-COMP:14691"/>
        <dbReference type="ChEBI" id="CHEBI:15378"/>
        <dbReference type="ChEBI" id="CHEBI:29033"/>
        <dbReference type="ChEBI" id="CHEBI:29034"/>
        <dbReference type="ChEBI" id="CHEBI:29950"/>
        <dbReference type="ChEBI" id="CHEBI:33542"/>
        <dbReference type="ChEBI" id="CHEBI:139321"/>
        <dbReference type="EC" id="2.8.5.2"/>
    </reaction>
</comment>
<evidence type="ECO:0000313" key="17">
    <source>
        <dbReference type="EMBL" id="GJD51525.1"/>
    </source>
</evidence>
<evidence type="ECO:0000259" key="16">
    <source>
        <dbReference type="PROSITE" id="PS51007"/>
    </source>
</evidence>
<evidence type="ECO:0000256" key="11">
    <source>
        <dbReference type="ARBA" id="ARBA00025746"/>
    </source>
</evidence>
<sequence>MRASGTGRPPGRGAAARATRPPAGRVLGLALAAGLLAAPVPARETPAQEAPARETPAQEIPPGERRSGLDALAPGTRSMQLDDAANPGMLWVQDGAELWAAAPAGRPACAGCHRDGTMRGVAARYPAFDAAAGRPVDLEDRVNLCRTRHQGAAPLAREGHDLLALTAFLGNQSRGLPLAPPADPRLDAARAEGRALFATPRGQLGFSCAACHDAHWGRHLGASPIPQGHPNGYPLYRLEWQGLGSLERRLRNCLAGMRAEPLPEGGPETVALTLYLMQRAAPLPVETPAVRP</sequence>
<dbReference type="Pfam" id="PF21342">
    <property type="entry name" value="SoxA-TsdA_cyt-c"/>
    <property type="match status" value="1"/>
</dbReference>
<dbReference type="Gene3D" id="1.10.760.10">
    <property type="entry name" value="Cytochrome c-like domain"/>
    <property type="match status" value="2"/>
</dbReference>
<evidence type="ECO:0000256" key="6">
    <source>
        <dbReference type="ARBA" id="ARBA00022723"/>
    </source>
</evidence>
<protein>
    <recommendedName>
        <fullName evidence="14">SoxAX cytochrome complex subunit A</fullName>
        <ecNumber evidence="14">2.8.5.2</ecNumber>
    </recommendedName>
    <alternativeName>
        <fullName evidence="14">Protein SoxA</fullName>
    </alternativeName>
    <alternativeName>
        <fullName evidence="14">Sulfur oxidizing protein A</fullName>
    </alternativeName>
    <alternativeName>
        <fullName evidence="14">Thiosulfate-oxidizing multienzyme system protein SoxA</fullName>
    </alternativeName>
</protein>
<evidence type="ECO:0000256" key="4">
    <source>
        <dbReference type="ARBA" id="ARBA00022617"/>
    </source>
</evidence>
<evidence type="ECO:0000256" key="14">
    <source>
        <dbReference type="PIRNR" id="PIRNR038455"/>
    </source>
</evidence>
<dbReference type="NCBIfam" id="TIGR04484">
    <property type="entry name" value="thiosulf_SoxA"/>
    <property type="match status" value="1"/>
</dbReference>
<dbReference type="InterPro" id="IPR025710">
    <property type="entry name" value="SoxA"/>
</dbReference>
<dbReference type="SUPFAM" id="SSF46626">
    <property type="entry name" value="Cytochrome c"/>
    <property type="match status" value="2"/>
</dbReference>
<dbReference type="InterPro" id="IPR036909">
    <property type="entry name" value="Cyt_c-like_dom_sf"/>
</dbReference>
<evidence type="ECO:0000256" key="15">
    <source>
        <dbReference type="SAM" id="MobiDB-lite"/>
    </source>
</evidence>
<evidence type="ECO:0000256" key="13">
    <source>
        <dbReference type="ARBA" id="ARBA00048423"/>
    </source>
</evidence>
<accession>A0ABQ4R1G9</accession>
<dbReference type="EMBL" id="BPQH01000014">
    <property type="protein sequence ID" value="GJD51525.1"/>
    <property type="molecule type" value="Genomic_DNA"/>
</dbReference>
<reference evidence="17" key="2">
    <citation type="submission" date="2021-08" db="EMBL/GenBank/DDBJ databases">
        <authorList>
            <person name="Tani A."/>
            <person name="Ola A."/>
            <person name="Ogura Y."/>
            <person name="Katsura K."/>
            <person name="Hayashi T."/>
        </authorList>
    </citation>
    <scope>NUCLEOTIDE SEQUENCE</scope>
    <source>
        <strain evidence="17">KCTC 52305</strain>
    </source>
</reference>
<evidence type="ECO:0000256" key="2">
    <source>
        <dbReference type="ARBA" id="ARBA00011530"/>
    </source>
</evidence>
<evidence type="ECO:0000256" key="3">
    <source>
        <dbReference type="ARBA" id="ARBA00022448"/>
    </source>
</evidence>
<keyword evidence="10 14" id="KW-0408">Iron</keyword>
<comment type="similarity">
    <text evidence="11 14">Belongs to the SoxA family.</text>
</comment>
<keyword evidence="7" id="KW-0732">Signal</keyword>
<dbReference type="PIRSF" id="PIRSF038455">
    <property type="entry name" value="SoxA"/>
    <property type="match status" value="1"/>
</dbReference>
<keyword evidence="6 14" id="KW-0479">Metal-binding</keyword>
<comment type="subunit">
    <text evidence="2 14">Heterodimer of SoxA and SoxX.</text>
</comment>
<feature type="domain" description="Cytochrome c" evidence="16">
    <location>
        <begin position="188"/>
        <end position="280"/>
    </location>
</feature>
<evidence type="ECO:0000256" key="10">
    <source>
        <dbReference type="ARBA" id="ARBA00023004"/>
    </source>
</evidence>
<dbReference type="Proteomes" id="UP001055167">
    <property type="component" value="Unassembled WGS sequence"/>
</dbReference>
<proteinExistence type="inferred from homology"/>
<comment type="catalytic activity">
    <reaction evidence="13 14">
        <text>S-sulfanyl-L-cysteinyl-[SoxY protein] + thiosulfate + 2 Fe(III)-[cytochrome c] = S-(2-sulfodisulfanyl)-L-cysteinyl-[SoxY protein] + 2 Fe(II)-[cytochrome c] + 2 H(+)</text>
        <dbReference type="Rhea" id="RHEA:51224"/>
        <dbReference type="Rhea" id="RHEA-COMP:10350"/>
        <dbReference type="Rhea" id="RHEA-COMP:14399"/>
        <dbReference type="Rhea" id="RHEA-COMP:14689"/>
        <dbReference type="Rhea" id="RHEA-COMP:14690"/>
        <dbReference type="ChEBI" id="CHEBI:15378"/>
        <dbReference type="ChEBI" id="CHEBI:29033"/>
        <dbReference type="ChEBI" id="CHEBI:29034"/>
        <dbReference type="ChEBI" id="CHEBI:33542"/>
        <dbReference type="ChEBI" id="CHEBI:61963"/>
        <dbReference type="ChEBI" id="CHEBI:140664"/>
        <dbReference type="EC" id="2.8.5.2"/>
    </reaction>
</comment>
<name>A0ABQ4R1G9_9HYPH</name>
<keyword evidence="4 14" id="KW-0349">Heme</keyword>
<dbReference type="EC" id="2.8.5.2" evidence="14"/>
<keyword evidence="8 14" id="KW-0574">Periplasm</keyword>
<feature type="region of interest" description="Disordered" evidence="15">
    <location>
        <begin position="42"/>
        <end position="71"/>
    </location>
</feature>
<comment type="caution">
    <text evidence="17">The sequence shown here is derived from an EMBL/GenBank/DDBJ whole genome shotgun (WGS) entry which is preliminary data.</text>
</comment>
<evidence type="ECO:0000256" key="5">
    <source>
        <dbReference type="ARBA" id="ARBA00022679"/>
    </source>
</evidence>
<dbReference type="InterPro" id="IPR009056">
    <property type="entry name" value="Cyt_c-like_dom"/>
</dbReference>
<evidence type="ECO:0000256" key="7">
    <source>
        <dbReference type="ARBA" id="ARBA00022729"/>
    </source>
</evidence>
<comment type="subcellular location">
    <subcellularLocation>
        <location evidence="1 14">Periplasm</location>
    </subcellularLocation>
</comment>
<evidence type="ECO:0000313" key="18">
    <source>
        <dbReference type="Proteomes" id="UP001055167"/>
    </source>
</evidence>
<evidence type="ECO:0000256" key="9">
    <source>
        <dbReference type="ARBA" id="ARBA00022982"/>
    </source>
</evidence>
<evidence type="ECO:0000256" key="8">
    <source>
        <dbReference type="ARBA" id="ARBA00022764"/>
    </source>
</evidence>
<evidence type="ECO:0000256" key="12">
    <source>
        <dbReference type="ARBA" id="ARBA00048077"/>
    </source>
</evidence>
<organism evidence="17 18">
    <name type="scientific">Methylobacterium crusticola</name>
    <dbReference type="NCBI Taxonomy" id="1697972"/>
    <lineage>
        <taxon>Bacteria</taxon>
        <taxon>Pseudomonadati</taxon>
        <taxon>Pseudomonadota</taxon>
        <taxon>Alphaproteobacteria</taxon>
        <taxon>Hyphomicrobiales</taxon>
        <taxon>Methylobacteriaceae</taxon>
        <taxon>Methylobacterium</taxon>
    </lineage>
</organism>
<evidence type="ECO:0000256" key="1">
    <source>
        <dbReference type="ARBA" id="ARBA00004418"/>
    </source>
</evidence>